<accession>A0ACC2WC60</accession>
<dbReference type="EMBL" id="JASBWT010000001">
    <property type="protein sequence ID" value="KAJ9109345.1"/>
    <property type="molecule type" value="Genomic_DNA"/>
</dbReference>
<keyword evidence="2" id="KW-1185">Reference proteome</keyword>
<comment type="caution">
    <text evidence="1">The sequence shown here is derived from an EMBL/GenBank/DDBJ whole genome shotgun (WGS) entry which is preliminary data.</text>
</comment>
<proteinExistence type="predicted"/>
<name>A0ACC2WC60_9TREE</name>
<evidence type="ECO:0000313" key="2">
    <source>
        <dbReference type="Proteomes" id="UP001227268"/>
    </source>
</evidence>
<reference evidence="1" key="1">
    <citation type="submission" date="2023-04" db="EMBL/GenBank/DDBJ databases">
        <title>Draft Genome sequencing of Naganishia species isolated from polar environments using Oxford Nanopore Technology.</title>
        <authorList>
            <person name="Leo P."/>
            <person name="Venkateswaran K."/>
        </authorList>
    </citation>
    <scope>NUCLEOTIDE SEQUENCE</scope>
    <source>
        <strain evidence="1">MNA-CCFEE 5423</strain>
    </source>
</reference>
<gene>
    <name evidence="1" type="ORF">QFC21_000674</name>
</gene>
<dbReference type="Proteomes" id="UP001227268">
    <property type="component" value="Unassembled WGS sequence"/>
</dbReference>
<organism evidence="1 2">
    <name type="scientific">Naganishia friedmannii</name>
    <dbReference type="NCBI Taxonomy" id="89922"/>
    <lineage>
        <taxon>Eukaryota</taxon>
        <taxon>Fungi</taxon>
        <taxon>Dikarya</taxon>
        <taxon>Basidiomycota</taxon>
        <taxon>Agaricomycotina</taxon>
        <taxon>Tremellomycetes</taxon>
        <taxon>Filobasidiales</taxon>
        <taxon>Filobasidiaceae</taxon>
        <taxon>Naganishia</taxon>
    </lineage>
</organism>
<protein>
    <submittedName>
        <fullName evidence="1">Uncharacterized protein</fullName>
    </submittedName>
</protein>
<sequence length="427" mass="46626">MPVAVIPSQFQPEETETPAEREQRTVHDVYESIAPHFSATRYKPWPIISRFLANVPPNSIGLDSGAGNGKYLPVLRASSPGSIMLALDRSLGLLEIARTQKGGVGEQSTGSSSDMQKGKGREKVISQDMEAVQLDHAQTVLEECLRGDLCFNGWRDDIFDFAISIAAVHHLSTPARRMESVRSLIRPLRLTPPTISAKESQPRGSRFLIYVWAFEQGENSKRKMGVLASMTQPTQANQESEKQHSTADKNSIGETTSKEGIIAQDVMVPWVLQPKVQPKTKNPKKQEKKSRGPRGKGVPDAATGTAASGTQEQATTTLPRTPGVAIEESGQADFATPAAPQVFHRYYHLFVKGELKDLVEDAGRAEGFTIVQQQPAKSNSPQDSGLPSDATLLADGSGAPGKWLRIVEEGYEKDNWWLEGEVGLYLS</sequence>
<evidence type="ECO:0000313" key="1">
    <source>
        <dbReference type="EMBL" id="KAJ9109345.1"/>
    </source>
</evidence>